<accession>A0A482X3J1</accession>
<dbReference type="AlphaFoldDB" id="A0A482X3J1"/>
<feature type="domain" description="Chitin-binding type-2" evidence="2">
    <location>
        <begin position="263"/>
        <end position="321"/>
    </location>
</feature>
<feature type="chain" id="PRO_5019741585" description="Chitin-binding type-2 domain-containing protein" evidence="1">
    <location>
        <begin position="19"/>
        <end position="322"/>
    </location>
</feature>
<dbReference type="Pfam" id="PF01607">
    <property type="entry name" value="CBM_14"/>
    <property type="match status" value="1"/>
</dbReference>
<keyword evidence="4" id="KW-1185">Reference proteome</keyword>
<evidence type="ECO:0000259" key="2">
    <source>
        <dbReference type="PROSITE" id="PS50940"/>
    </source>
</evidence>
<dbReference type="InterPro" id="IPR002557">
    <property type="entry name" value="Chitin-bd_dom"/>
</dbReference>
<sequence>MISLSVIRFSILLLVSGALEIFGEHHRQKRQLFREQLLPHTGGKIPEDAFRSDRLALNRLNKEGIAVPDGVILEARHHEAHHSSHRNDPDITKSIIRLVQKPDGRYAPPEGKYPFDHLIESTYIIRPPISAKHSLRLPPFKPIEIPLRLPAEPFFPSEEDVFHLTNHIDSFYNYNHLDDERAWPGLTPLFHGAAGRILREVGTNPNNFAAASMLHHKVREPPPRLHPYQPQKSVARNLNWLQKRPLTPKNETAPNFSGMPKTNFKCTSSSPRMIADPEGGCQVFHLCHMDGHKESFMCPKGMRYHAEKSQCLHWEQVPCNVR</sequence>
<evidence type="ECO:0000256" key="1">
    <source>
        <dbReference type="SAM" id="SignalP"/>
    </source>
</evidence>
<dbReference type="InParanoid" id="A0A482X3J1"/>
<protein>
    <recommendedName>
        <fullName evidence="2">Chitin-binding type-2 domain-containing protein</fullName>
    </recommendedName>
</protein>
<dbReference type="EMBL" id="QKKF02019433">
    <property type="protein sequence ID" value="RZF40098.1"/>
    <property type="molecule type" value="Genomic_DNA"/>
</dbReference>
<dbReference type="GO" id="GO:0008061">
    <property type="term" value="F:chitin binding"/>
    <property type="evidence" value="ECO:0007669"/>
    <property type="project" value="InterPro"/>
</dbReference>
<dbReference type="Gene3D" id="2.170.140.10">
    <property type="entry name" value="Chitin binding domain"/>
    <property type="match status" value="1"/>
</dbReference>
<evidence type="ECO:0000313" key="4">
    <source>
        <dbReference type="Proteomes" id="UP000291343"/>
    </source>
</evidence>
<name>A0A482X3J1_LAOST</name>
<gene>
    <name evidence="3" type="ORF">LSTR_LSTR002501</name>
</gene>
<dbReference type="PROSITE" id="PS50940">
    <property type="entry name" value="CHIT_BIND_II"/>
    <property type="match status" value="1"/>
</dbReference>
<reference evidence="3 4" key="1">
    <citation type="journal article" date="2017" name="Gigascience">
        <title>Genome sequence of the small brown planthopper, Laodelphax striatellus.</title>
        <authorList>
            <person name="Zhu J."/>
            <person name="Jiang F."/>
            <person name="Wang X."/>
            <person name="Yang P."/>
            <person name="Bao Y."/>
            <person name="Zhao W."/>
            <person name="Wang W."/>
            <person name="Lu H."/>
            <person name="Wang Q."/>
            <person name="Cui N."/>
            <person name="Li J."/>
            <person name="Chen X."/>
            <person name="Luo L."/>
            <person name="Yu J."/>
            <person name="Kang L."/>
            <person name="Cui F."/>
        </authorList>
    </citation>
    <scope>NUCLEOTIDE SEQUENCE [LARGE SCALE GENOMIC DNA]</scope>
    <source>
        <strain evidence="3">Lst14</strain>
    </source>
</reference>
<comment type="caution">
    <text evidence="3">The sequence shown here is derived from an EMBL/GenBank/DDBJ whole genome shotgun (WGS) entry which is preliminary data.</text>
</comment>
<dbReference type="Proteomes" id="UP000291343">
    <property type="component" value="Unassembled WGS sequence"/>
</dbReference>
<organism evidence="3 4">
    <name type="scientific">Laodelphax striatellus</name>
    <name type="common">Small brown planthopper</name>
    <name type="synonym">Delphax striatella</name>
    <dbReference type="NCBI Taxonomy" id="195883"/>
    <lineage>
        <taxon>Eukaryota</taxon>
        <taxon>Metazoa</taxon>
        <taxon>Ecdysozoa</taxon>
        <taxon>Arthropoda</taxon>
        <taxon>Hexapoda</taxon>
        <taxon>Insecta</taxon>
        <taxon>Pterygota</taxon>
        <taxon>Neoptera</taxon>
        <taxon>Paraneoptera</taxon>
        <taxon>Hemiptera</taxon>
        <taxon>Auchenorrhyncha</taxon>
        <taxon>Fulgoroidea</taxon>
        <taxon>Delphacidae</taxon>
        <taxon>Criomorphinae</taxon>
        <taxon>Laodelphax</taxon>
    </lineage>
</organism>
<proteinExistence type="predicted"/>
<dbReference type="GO" id="GO:0005576">
    <property type="term" value="C:extracellular region"/>
    <property type="evidence" value="ECO:0007669"/>
    <property type="project" value="InterPro"/>
</dbReference>
<feature type="signal peptide" evidence="1">
    <location>
        <begin position="1"/>
        <end position="18"/>
    </location>
</feature>
<evidence type="ECO:0000313" key="3">
    <source>
        <dbReference type="EMBL" id="RZF40098.1"/>
    </source>
</evidence>
<dbReference type="OrthoDB" id="10059269at2759"/>
<keyword evidence="1" id="KW-0732">Signal</keyword>
<dbReference type="InterPro" id="IPR036508">
    <property type="entry name" value="Chitin-bd_dom_sf"/>
</dbReference>
<dbReference type="SUPFAM" id="SSF57625">
    <property type="entry name" value="Invertebrate chitin-binding proteins"/>
    <property type="match status" value="1"/>
</dbReference>